<proteinExistence type="predicted"/>
<feature type="chain" id="PRO_5014126700" evidence="2">
    <location>
        <begin position="28"/>
        <end position="88"/>
    </location>
</feature>
<feature type="transmembrane region" description="Helical" evidence="1">
    <location>
        <begin position="55"/>
        <end position="76"/>
    </location>
</feature>
<keyword evidence="1" id="KW-0812">Transmembrane</keyword>
<gene>
    <name evidence="3" type="ORF">RhiirA4_539614</name>
</gene>
<protein>
    <submittedName>
        <fullName evidence="3">Uncharacterized protein</fullName>
    </submittedName>
</protein>
<evidence type="ECO:0000256" key="1">
    <source>
        <dbReference type="SAM" id="Phobius"/>
    </source>
</evidence>
<evidence type="ECO:0000313" key="4">
    <source>
        <dbReference type="Proteomes" id="UP000234323"/>
    </source>
</evidence>
<feature type="signal peptide" evidence="2">
    <location>
        <begin position="1"/>
        <end position="27"/>
    </location>
</feature>
<keyword evidence="1" id="KW-0472">Membrane</keyword>
<dbReference type="AlphaFoldDB" id="A0A2I1G4G8"/>
<name>A0A2I1G4G8_9GLOM</name>
<dbReference type="Proteomes" id="UP000234323">
    <property type="component" value="Unassembled WGS sequence"/>
</dbReference>
<keyword evidence="4" id="KW-1185">Reference proteome</keyword>
<keyword evidence="1" id="KW-1133">Transmembrane helix</keyword>
<evidence type="ECO:0000313" key="3">
    <source>
        <dbReference type="EMBL" id="PKY41471.1"/>
    </source>
</evidence>
<keyword evidence="2" id="KW-0732">Signal</keyword>
<organism evidence="3 4">
    <name type="scientific">Rhizophagus irregularis</name>
    <dbReference type="NCBI Taxonomy" id="588596"/>
    <lineage>
        <taxon>Eukaryota</taxon>
        <taxon>Fungi</taxon>
        <taxon>Fungi incertae sedis</taxon>
        <taxon>Mucoromycota</taxon>
        <taxon>Glomeromycotina</taxon>
        <taxon>Glomeromycetes</taxon>
        <taxon>Glomerales</taxon>
        <taxon>Glomeraceae</taxon>
        <taxon>Rhizophagus</taxon>
    </lineage>
</organism>
<accession>A0A2I1G4G8</accession>
<dbReference type="EMBL" id="LLXI01000150">
    <property type="protein sequence ID" value="PKY41471.1"/>
    <property type="molecule type" value="Genomic_DNA"/>
</dbReference>
<reference evidence="3 4" key="1">
    <citation type="submission" date="2015-10" db="EMBL/GenBank/DDBJ databases">
        <title>Genome analyses suggest a sexual origin of heterokaryosis in a supposedly ancient asexual fungus.</title>
        <authorList>
            <person name="Ropars J."/>
            <person name="Sedzielewska K."/>
            <person name="Noel J."/>
            <person name="Charron P."/>
            <person name="Farinelli L."/>
            <person name="Marton T."/>
            <person name="Kruger M."/>
            <person name="Pelin A."/>
            <person name="Brachmann A."/>
            <person name="Corradi N."/>
        </authorList>
    </citation>
    <scope>NUCLEOTIDE SEQUENCE [LARGE SCALE GENOMIC DNA]</scope>
    <source>
        <strain evidence="3 4">A4</strain>
    </source>
</reference>
<sequence>MNPRHLILFIYLTLLIFCTINIKTTLAADDRCDGKYINIDFDFDYSLFFLKKNHAMMNISSSYLLTNVIISSYYLLKSSIFLYNSKLV</sequence>
<comment type="caution">
    <text evidence="3">The sequence shown here is derived from an EMBL/GenBank/DDBJ whole genome shotgun (WGS) entry which is preliminary data.</text>
</comment>
<evidence type="ECO:0000256" key="2">
    <source>
        <dbReference type="SAM" id="SignalP"/>
    </source>
</evidence>